<evidence type="ECO:0000313" key="8">
    <source>
        <dbReference type="EMBL" id="PWZ00575.1"/>
    </source>
</evidence>
<dbReference type="GO" id="GO:0034657">
    <property type="term" value="C:GID complex"/>
    <property type="evidence" value="ECO:0007669"/>
    <property type="project" value="TreeGrafter"/>
</dbReference>
<dbReference type="InterPro" id="IPR000225">
    <property type="entry name" value="Armadillo"/>
</dbReference>
<evidence type="ECO:0000256" key="5">
    <source>
        <dbReference type="ARBA" id="ARBA00023242"/>
    </source>
</evidence>
<comment type="subcellular location">
    <subcellularLocation>
        <location evidence="2">Cytoplasm</location>
    </subcellularLocation>
    <subcellularLocation>
        <location evidence="1">Nucleus</location>
    </subcellularLocation>
</comment>
<evidence type="ECO:0000256" key="2">
    <source>
        <dbReference type="ARBA" id="ARBA00004496"/>
    </source>
</evidence>
<dbReference type="GO" id="GO:0043161">
    <property type="term" value="P:proteasome-mediated ubiquitin-dependent protein catabolic process"/>
    <property type="evidence" value="ECO:0007669"/>
    <property type="project" value="TreeGrafter"/>
</dbReference>
<dbReference type="InterPro" id="IPR011989">
    <property type="entry name" value="ARM-like"/>
</dbReference>
<evidence type="ECO:0000256" key="6">
    <source>
        <dbReference type="PROSITE-ProRule" id="PRU00259"/>
    </source>
</evidence>
<protein>
    <submittedName>
        <fullName evidence="8">ARM repeat-containing protein</fullName>
    </submittedName>
</protein>
<organism evidence="8 9">
    <name type="scientific">Testicularia cyperi</name>
    <dbReference type="NCBI Taxonomy" id="1882483"/>
    <lineage>
        <taxon>Eukaryota</taxon>
        <taxon>Fungi</taxon>
        <taxon>Dikarya</taxon>
        <taxon>Basidiomycota</taxon>
        <taxon>Ustilaginomycotina</taxon>
        <taxon>Ustilaginomycetes</taxon>
        <taxon>Ustilaginales</taxon>
        <taxon>Anthracoideaceae</taxon>
        <taxon>Testicularia</taxon>
    </lineage>
</organism>
<evidence type="ECO:0000256" key="7">
    <source>
        <dbReference type="SAM" id="MobiDB-lite"/>
    </source>
</evidence>
<keyword evidence="4" id="KW-0677">Repeat</keyword>
<keyword evidence="9" id="KW-1185">Reference proteome</keyword>
<dbReference type="EMBL" id="KZ819192">
    <property type="protein sequence ID" value="PWZ00575.1"/>
    <property type="molecule type" value="Genomic_DNA"/>
</dbReference>
<dbReference type="InParanoid" id="A0A317XQJ9"/>
<keyword evidence="3" id="KW-0963">Cytoplasm</keyword>
<dbReference type="PANTHER" id="PTHR15651:SF7">
    <property type="entry name" value="ARMADILLO REPEAT-CONTAINING PROTEIN 8"/>
    <property type="match status" value="1"/>
</dbReference>
<evidence type="ECO:0000313" key="9">
    <source>
        <dbReference type="Proteomes" id="UP000246740"/>
    </source>
</evidence>
<sequence>MGLGLCQPSGFNDIHLDLDNPDKAITQLKSVRNSVIGSRTKKSNLVHTGMIEQLVQLLRFDLGSSPHAAELVSLSATIIASLANTPAHATLLQLMRSGVQHALLSALRNLIDHVHRSKRHILEPRALPFDALKVLESLLRSLRSILLSIADQLCASPRWGIGSSWGAKPAASGVSLAGLSASAGATKLFGKSHRDSSTLPSPMSSSVSTLPDVLMSSASTDDLRTRARLQAEDQERQERRELRLLARTFLTSVYAPEHLSLLMGPLFMCPIPQQPDSAATSTLGTPSPALRPADSQCNENAMVESAVLSDREGAWTPSDVDSLSMTTKTKVLGIIEMVCTVLTGTVYIPGCSTDSTGLSAASPAEDLRRRRERVLTFTAANSPLSHLFERSETVSSALAEQESRGRRDSDLHSRRSSGIQAELIRKGSRSRSRINLKEPGQSGIALGGGSSLPLWQEDTDFSNVTGSNSLPSAEGLPDTTLVALLAAAECGYPKTQEAALFALAELTRDDADASMRLFGTTPPSGQLPTSMLLNLRRSTSPSVRLAAFCCLANIIKVHPFTPKTNQCVLEVLMELLDHTPAPGLASSATAASASASHLHTQSQVEIRIQAAFAIARLVSDNVILQTLAAESYHALFKLVTLLDKACSRSAAGASNKPERPAGAILLGGGAAIPSSVTDPTLGAAPQAVDESAIRLREACLTALASLTFQQDELRRKLLDTVQPSVLPMVVSSLTFPAMGVRVAACRLTRALSRSISILRTSIVDAGVAPKLVAMLKSADEEEAVKVEAAAAICNLVLEFSPMKKLVQDLGGIERLVQLAHYGDSGHGVDGERAPDDGDYTTLPVSQRSGSSAGRDSSTRHSGTGLSGSQQLRLHALWALKNMLSNAEHGLKAEVMSKLTFAFVVDLCRSGPMVFREQALNLLRNLGSSKDSDITFMVDGVGGGARLMSLLETCIWDGREGGEPGSAVIEQAAFVLVNVATGTEAHRRIIVRSPNILDALGYFCNHPWKNIRVAAARCMGNLLSRSKISGPAQPESDERRELAAPSSAEVGGGSINMPADFGSANEEPFNDAFSEAKARITVFGLANKLRDMADNDVELDVRERARSALNKYESAKCETS</sequence>
<evidence type="ECO:0000256" key="3">
    <source>
        <dbReference type="ARBA" id="ARBA00022490"/>
    </source>
</evidence>
<evidence type="ECO:0000256" key="4">
    <source>
        <dbReference type="ARBA" id="ARBA00022737"/>
    </source>
</evidence>
<dbReference type="InterPro" id="IPR038739">
    <property type="entry name" value="ARMC8/Vid28"/>
</dbReference>
<dbReference type="STRING" id="1882483.A0A317XQJ9"/>
<gene>
    <name evidence="8" type="ORF">BCV70DRAFT_189035</name>
</gene>
<feature type="compositionally biased region" description="Basic and acidic residues" evidence="7">
    <location>
        <begin position="401"/>
        <end position="413"/>
    </location>
</feature>
<feature type="compositionally biased region" description="Basic and acidic residues" evidence="7">
    <location>
        <begin position="826"/>
        <end position="835"/>
    </location>
</feature>
<dbReference type="OrthoDB" id="5559898at2759"/>
<proteinExistence type="predicted"/>
<dbReference type="SUPFAM" id="SSF48371">
    <property type="entry name" value="ARM repeat"/>
    <property type="match status" value="2"/>
</dbReference>
<accession>A0A317XQJ9</accession>
<dbReference type="Gene3D" id="1.25.10.10">
    <property type="entry name" value="Leucine-rich Repeat Variant"/>
    <property type="match status" value="3"/>
</dbReference>
<evidence type="ECO:0000256" key="1">
    <source>
        <dbReference type="ARBA" id="ARBA00004123"/>
    </source>
</evidence>
<dbReference type="GO" id="GO:0005634">
    <property type="term" value="C:nucleus"/>
    <property type="evidence" value="ECO:0007669"/>
    <property type="project" value="UniProtKB-SubCell"/>
</dbReference>
<dbReference type="GO" id="GO:0005737">
    <property type="term" value="C:cytoplasm"/>
    <property type="evidence" value="ECO:0007669"/>
    <property type="project" value="UniProtKB-SubCell"/>
</dbReference>
<feature type="region of interest" description="Disordered" evidence="7">
    <location>
        <begin position="826"/>
        <end position="867"/>
    </location>
</feature>
<feature type="compositionally biased region" description="Low complexity" evidence="7">
    <location>
        <begin position="197"/>
        <end position="211"/>
    </location>
</feature>
<dbReference type="SMART" id="SM00185">
    <property type="entry name" value="ARM"/>
    <property type="match status" value="3"/>
</dbReference>
<dbReference type="PROSITE" id="PS50176">
    <property type="entry name" value="ARM_REPEAT"/>
    <property type="match status" value="1"/>
</dbReference>
<dbReference type="InterPro" id="IPR016024">
    <property type="entry name" value="ARM-type_fold"/>
</dbReference>
<keyword evidence="5" id="KW-0539">Nucleus</keyword>
<feature type="repeat" description="ARM" evidence="6">
    <location>
        <begin position="766"/>
        <end position="810"/>
    </location>
</feature>
<dbReference type="Proteomes" id="UP000246740">
    <property type="component" value="Unassembled WGS sequence"/>
</dbReference>
<name>A0A317XQJ9_9BASI</name>
<dbReference type="AlphaFoldDB" id="A0A317XQJ9"/>
<dbReference type="PANTHER" id="PTHR15651">
    <property type="entry name" value="ARMADILLO REPEAT-CONTAINING PROTEIN 8"/>
    <property type="match status" value="1"/>
</dbReference>
<feature type="compositionally biased region" description="Polar residues" evidence="7">
    <location>
        <begin position="842"/>
        <end position="867"/>
    </location>
</feature>
<feature type="region of interest" description="Disordered" evidence="7">
    <location>
        <begin position="190"/>
        <end position="211"/>
    </location>
</feature>
<feature type="region of interest" description="Disordered" evidence="7">
    <location>
        <begin position="1026"/>
        <end position="1060"/>
    </location>
</feature>
<reference evidence="8 9" key="1">
    <citation type="journal article" date="2018" name="Mol. Biol. Evol.">
        <title>Broad Genomic Sampling Reveals a Smut Pathogenic Ancestry of the Fungal Clade Ustilaginomycotina.</title>
        <authorList>
            <person name="Kijpornyongpan T."/>
            <person name="Mondo S.J."/>
            <person name="Barry K."/>
            <person name="Sandor L."/>
            <person name="Lee J."/>
            <person name="Lipzen A."/>
            <person name="Pangilinan J."/>
            <person name="LaButti K."/>
            <person name="Hainaut M."/>
            <person name="Henrissat B."/>
            <person name="Grigoriev I.V."/>
            <person name="Spatafora J.W."/>
            <person name="Aime M.C."/>
        </authorList>
    </citation>
    <scope>NUCLEOTIDE SEQUENCE [LARGE SCALE GENOMIC DNA]</scope>
    <source>
        <strain evidence="8 9">MCA 3645</strain>
    </source>
</reference>
<feature type="region of interest" description="Disordered" evidence="7">
    <location>
        <begin position="398"/>
        <end position="449"/>
    </location>
</feature>